<dbReference type="GO" id="GO:0009272">
    <property type="term" value="P:fungal-type cell wall biogenesis"/>
    <property type="evidence" value="ECO:0007669"/>
    <property type="project" value="UniProtKB-ARBA"/>
</dbReference>
<keyword evidence="1" id="KW-0479">Metal-binding</keyword>
<dbReference type="Gene3D" id="3.20.20.370">
    <property type="entry name" value="Glycoside hydrolase/deacetylase"/>
    <property type="match status" value="1"/>
</dbReference>
<dbReference type="GO" id="GO:0016020">
    <property type="term" value="C:membrane"/>
    <property type="evidence" value="ECO:0007669"/>
    <property type="project" value="TreeGrafter"/>
</dbReference>
<gene>
    <name evidence="4" type="primary">CDA2_6</name>
    <name evidence="4" type="ORF">HDU87_005530</name>
</gene>
<dbReference type="InterPro" id="IPR050248">
    <property type="entry name" value="Polysacc_deacetylase_ArnD"/>
</dbReference>
<dbReference type="Proteomes" id="UP001212152">
    <property type="component" value="Unassembled WGS sequence"/>
</dbReference>
<dbReference type="GO" id="GO:0046872">
    <property type="term" value="F:metal ion binding"/>
    <property type="evidence" value="ECO:0007669"/>
    <property type="project" value="UniProtKB-KW"/>
</dbReference>
<name>A0AAD5TJ65_9FUNG</name>
<dbReference type="AlphaFoldDB" id="A0AAD5TJ65"/>
<dbReference type="GO" id="GO:0005975">
    <property type="term" value="P:carbohydrate metabolic process"/>
    <property type="evidence" value="ECO:0007669"/>
    <property type="project" value="InterPro"/>
</dbReference>
<keyword evidence="2" id="KW-0378">Hydrolase</keyword>
<comment type="caution">
    <text evidence="4">The sequence shown here is derived from an EMBL/GenBank/DDBJ whole genome shotgun (WGS) entry which is preliminary data.</text>
</comment>
<evidence type="ECO:0000256" key="1">
    <source>
        <dbReference type="ARBA" id="ARBA00022723"/>
    </source>
</evidence>
<dbReference type="InterPro" id="IPR011330">
    <property type="entry name" value="Glyco_hydro/deAcase_b/a-brl"/>
</dbReference>
<dbReference type="PANTHER" id="PTHR10587">
    <property type="entry name" value="GLYCOSYL TRANSFERASE-RELATED"/>
    <property type="match status" value="1"/>
</dbReference>
<dbReference type="PANTHER" id="PTHR10587:SF133">
    <property type="entry name" value="CHITIN DEACETYLASE 1-RELATED"/>
    <property type="match status" value="1"/>
</dbReference>
<accession>A0AAD5TJ65</accession>
<proteinExistence type="predicted"/>
<organism evidence="4 5">
    <name type="scientific">Geranomyces variabilis</name>
    <dbReference type="NCBI Taxonomy" id="109894"/>
    <lineage>
        <taxon>Eukaryota</taxon>
        <taxon>Fungi</taxon>
        <taxon>Fungi incertae sedis</taxon>
        <taxon>Chytridiomycota</taxon>
        <taxon>Chytridiomycota incertae sedis</taxon>
        <taxon>Chytridiomycetes</taxon>
        <taxon>Spizellomycetales</taxon>
        <taxon>Powellomycetaceae</taxon>
        <taxon>Geranomyces</taxon>
    </lineage>
</organism>
<keyword evidence="5" id="KW-1185">Reference proteome</keyword>
<dbReference type="PROSITE" id="PS51677">
    <property type="entry name" value="NODB"/>
    <property type="match status" value="1"/>
</dbReference>
<dbReference type="Pfam" id="PF01522">
    <property type="entry name" value="Polysacc_deac_1"/>
    <property type="match status" value="1"/>
</dbReference>
<dbReference type="EMBL" id="JADGJQ010000044">
    <property type="protein sequence ID" value="KAJ3176152.1"/>
    <property type="molecule type" value="Genomic_DNA"/>
</dbReference>
<feature type="domain" description="NodB homology" evidence="3">
    <location>
        <begin position="98"/>
        <end position="291"/>
    </location>
</feature>
<evidence type="ECO:0000256" key="2">
    <source>
        <dbReference type="ARBA" id="ARBA00022801"/>
    </source>
</evidence>
<reference evidence="4" key="1">
    <citation type="submission" date="2020-05" db="EMBL/GenBank/DDBJ databases">
        <title>Phylogenomic resolution of chytrid fungi.</title>
        <authorList>
            <person name="Stajich J.E."/>
            <person name="Amses K."/>
            <person name="Simmons R."/>
            <person name="Seto K."/>
            <person name="Myers J."/>
            <person name="Bonds A."/>
            <person name="Quandt C.A."/>
            <person name="Barry K."/>
            <person name="Liu P."/>
            <person name="Grigoriev I."/>
            <person name="Longcore J.E."/>
            <person name="James T.Y."/>
        </authorList>
    </citation>
    <scope>NUCLEOTIDE SEQUENCE</scope>
    <source>
        <strain evidence="4">JEL0379</strain>
    </source>
</reference>
<protein>
    <submittedName>
        <fullName evidence="4">Chitin deacetylase</fullName>
    </submittedName>
</protein>
<dbReference type="InterPro" id="IPR002509">
    <property type="entry name" value="NODB_dom"/>
</dbReference>
<sequence>MPTSWPDPDEQKGVINLPALLGAPLVTNALALVTKTVSPAILAYPLSLRVDTNGKTQYSSDAAAVTNCYWPSGNPHCTTPAQVLPYLQPDVASCIQPNVLGLNYDDGPSSTVQNGGNASTQDLAVQLATMNQNATFFVTGASTYYNPQVLKDLYTAGHEISVHSWSHAPMTSLTNQEIVAEIKYTEALIYSIIGRKPRYFRAPYGDVDDRVRAIAGALGYENVLWGQDKDSGDSEGAPTEAAVVAQFTSWNKPQPGFIDLEHSLDVNSNTWAIAVLKYFQAQKAAGTMALTLMPVGQCQGKSAYVDLTGAALPNPPPQPMTVTRVVPGATATGKPSGPGAASAAPAATPAAAAASGPSNSGARVQTGAGAVVAALAAALLA</sequence>
<evidence type="ECO:0000313" key="5">
    <source>
        <dbReference type="Proteomes" id="UP001212152"/>
    </source>
</evidence>
<dbReference type="SUPFAM" id="SSF88713">
    <property type="entry name" value="Glycoside hydrolase/deacetylase"/>
    <property type="match status" value="1"/>
</dbReference>
<evidence type="ECO:0000259" key="3">
    <source>
        <dbReference type="PROSITE" id="PS51677"/>
    </source>
</evidence>
<dbReference type="GO" id="GO:0004099">
    <property type="term" value="F:chitin deacetylase activity"/>
    <property type="evidence" value="ECO:0007669"/>
    <property type="project" value="TreeGrafter"/>
</dbReference>
<evidence type="ECO:0000313" key="4">
    <source>
        <dbReference type="EMBL" id="KAJ3176152.1"/>
    </source>
</evidence>